<feature type="compositionally biased region" description="Polar residues" evidence="1">
    <location>
        <begin position="864"/>
        <end position="881"/>
    </location>
</feature>
<feature type="compositionally biased region" description="Polar residues" evidence="1">
    <location>
        <begin position="684"/>
        <end position="693"/>
    </location>
</feature>
<keyword evidence="2" id="KW-1133">Transmembrane helix</keyword>
<feature type="region of interest" description="Disordered" evidence="1">
    <location>
        <begin position="436"/>
        <end position="473"/>
    </location>
</feature>
<feature type="region of interest" description="Disordered" evidence="1">
    <location>
        <begin position="1"/>
        <end position="38"/>
    </location>
</feature>
<feature type="compositionally biased region" description="Basic and acidic residues" evidence="1">
    <location>
        <begin position="700"/>
        <end position="722"/>
    </location>
</feature>
<feature type="region of interest" description="Disordered" evidence="1">
    <location>
        <begin position="632"/>
        <end position="981"/>
    </location>
</feature>
<feature type="compositionally biased region" description="Low complexity" evidence="1">
    <location>
        <begin position="19"/>
        <end position="31"/>
    </location>
</feature>
<feature type="compositionally biased region" description="Low complexity" evidence="1">
    <location>
        <begin position="787"/>
        <end position="801"/>
    </location>
</feature>
<feature type="transmembrane region" description="Helical" evidence="2">
    <location>
        <begin position="47"/>
        <end position="70"/>
    </location>
</feature>
<feature type="compositionally biased region" description="Acidic residues" evidence="1">
    <location>
        <begin position="912"/>
        <end position="922"/>
    </location>
</feature>
<feature type="compositionally biased region" description="Low complexity" evidence="1">
    <location>
        <begin position="882"/>
        <end position="895"/>
    </location>
</feature>
<accession>A0AAV4GS01</accession>
<feature type="compositionally biased region" description="Low complexity" evidence="1">
    <location>
        <begin position="436"/>
        <end position="455"/>
    </location>
</feature>
<keyword evidence="2" id="KW-0812">Transmembrane</keyword>
<feature type="compositionally biased region" description="Basic and acidic residues" evidence="1">
    <location>
        <begin position="307"/>
        <end position="320"/>
    </location>
</feature>
<protein>
    <submittedName>
        <fullName evidence="3">Uncharacterized protein</fullName>
    </submittedName>
</protein>
<feature type="compositionally biased region" description="Acidic residues" evidence="1">
    <location>
        <begin position="812"/>
        <end position="841"/>
    </location>
</feature>
<proteinExistence type="predicted"/>
<evidence type="ECO:0000256" key="1">
    <source>
        <dbReference type="SAM" id="MobiDB-lite"/>
    </source>
</evidence>
<evidence type="ECO:0000256" key="2">
    <source>
        <dbReference type="SAM" id="Phobius"/>
    </source>
</evidence>
<dbReference type="AlphaFoldDB" id="A0AAV4GS01"/>
<keyword evidence="4" id="KW-1185">Reference proteome</keyword>
<evidence type="ECO:0000313" key="4">
    <source>
        <dbReference type="Proteomes" id="UP000762676"/>
    </source>
</evidence>
<feature type="compositionally biased region" description="Basic and acidic residues" evidence="1">
    <location>
        <begin position="852"/>
        <end position="861"/>
    </location>
</feature>
<feature type="compositionally biased region" description="Acidic residues" evidence="1">
    <location>
        <begin position="723"/>
        <end position="740"/>
    </location>
</feature>
<keyword evidence="2" id="KW-0472">Membrane</keyword>
<reference evidence="3 4" key="1">
    <citation type="journal article" date="2021" name="Elife">
        <title>Chloroplast acquisition without the gene transfer in kleptoplastic sea slugs, Plakobranchus ocellatus.</title>
        <authorList>
            <person name="Maeda T."/>
            <person name="Takahashi S."/>
            <person name="Yoshida T."/>
            <person name="Shimamura S."/>
            <person name="Takaki Y."/>
            <person name="Nagai Y."/>
            <person name="Toyoda A."/>
            <person name="Suzuki Y."/>
            <person name="Arimoto A."/>
            <person name="Ishii H."/>
            <person name="Satoh N."/>
            <person name="Nishiyama T."/>
            <person name="Hasebe M."/>
            <person name="Maruyama T."/>
            <person name="Minagawa J."/>
            <person name="Obokata J."/>
            <person name="Shigenobu S."/>
        </authorList>
    </citation>
    <scope>NUCLEOTIDE SEQUENCE [LARGE SCALE GENOMIC DNA]</scope>
</reference>
<feature type="compositionally biased region" description="Polar residues" evidence="1">
    <location>
        <begin position="216"/>
        <end position="236"/>
    </location>
</feature>
<sequence>MTKNDRATKTSNSSVIANGEGTTTTPSGLSLGDDDGNSEDNSVDDGIIAACVVVPLVALVLILVGGYFWYRRRYPVRMIIGRDVSKFTNPKYALPKREATLVRNDAERFFKQTDDDFEDSDNVTLEMNPVSARWGQYDNPGYQGDDGDHVGVVGGSKYDDDDDEEERKFRERKSWLFRRSEDKGINENMRGNAVDVESIGSGDSEVSEKKVLSESQTGKIKQNNHSADGNSITSDISELLNEQEITPRRPRRGLSKGTTTESSSTTESIVSAHSTAKDAEKNTSEPLTTGDTTKSDEDDKTDSTVPKSEENASGVKEESSVMKTAKVIFEQPSLEQVMAEVKARSRSLSVGTIRVELNSRQRSYSVDPSKSARKCSLHDETILAAYAKSVAARKILETPVSSASSYHSMDSSKQPLTAQSSLSASIVGEEIKVKVSSNASTVSGGSSLSIHSIDGSDTEDRHRGLSLASTNSNPHLITDLDNLSQHSEYETQTSKTKEENNLKTSEGLDMYDEAHGITNIKETEMPPDNTNIEELESVQTLEANENRDLEVCDTNELTSKQPIKIVEEQLDVETSSPSSSDAIPPETAALTPDIEAVVTEDSQADRLLYALGGNDTVGDTAILDNYLERENDEGTLSSSDSNSGKDNEALPGNRETEDIEPSTSESNRPVPVMTTLDEQENVSELETTNSAVSTDEVDGREEQLSDERHSTPILEDSVKIEEQGTEVEESLEGAAEEASDVIDTLQLQEMESDIGGQIEDMPTLPPKILNRQKAVEDDEKTSDAESIDGSSSDSSESGESGVKASYSFGGDDLSEKEDEQQEEEHSSDDEDDDDDEDEDGERDMVSAQPVDFVDKSKKMPEELSSIQQTARSTSPGTGSRESVSGASASALPGLSENPVKRVKILPLAVSLSDDEESDDDGQEENKFSDGDISDILGSSGDDDESEDTPNKDLSDKKDLPVASPSTYTFQHYDSDDDDIDV</sequence>
<evidence type="ECO:0000313" key="3">
    <source>
        <dbReference type="EMBL" id="GFR88288.1"/>
    </source>
</evidence>
<feature type="region of interest" description="Disordered" evidence="1">
    <location>
        <begin position="197"/>
        <end position="320"/>
    </location>
</feature>
<feature type="compositionally biased region" description="Basic and acidic residues" evidence="1">
    <location>
        <begin position="948"/>
        <end position="959"/>
    </location>
</feature>
<dbReference type="Proteomes" id="UP000762676">
    <property type="component" value="Unassembled WGS sequence"/>
</dbReference>
<comment type="caution">
    <text evidence="3">The sequence shown here is derived from an EMBL/GenBank/DDBJ whole genome shotgun (WGS) entry which is preliminary data.</text>
</comment>
<feature type="compositionally biased region" description="Low complexity" evidence="1">
    <location>
        <begin position="258"/>
        <end position="268"/>
    </location>
</feature>
<name>A0AAV4GS01_9GAST</name>
<gene>
    <name evidence="3" type="ORF">ElyMa_006096700</name>
</gene>
<dbReference type="EMBL" id="BMAT01012221">
    <property type="protein sequence ID" value="GFR88288.1"/>
    <property type="molecule type" value="Genomic_DNA"/>
</dbReference>
<organism evidence="3 4">
    <name type="scientific">Elysia marginata</name>
    <dbReference type="NCBI Taxonomy" id="1093978"/>
    <lineage>
        <taxon>Eukaryota</taxon>
        <taxon>Metazoa</taxon>
        <taxon>Spiralia</taxon>
        <taxon>Lophotrochozoa</taxon>
        <taxon>Mollusca</taxon>
        <taxon>Gastropoda</taxon>
        <taxon>Heterobranchia</taxon>
        <taxon>Euthyneura</taxon>
        <taxon>Panpulmonata</taxon>
        <taxon>Sacoglossa</taxon>
        <taxon>Placobranchoidea</taxon>
        <taxon>Plakobranchidae</taxon>
        <taxon>Elysia</taxon>
    </lineage>
</organism>